<accession>A0A8H5CJ76</accession>
<keyword evidence="2" id="KW-1185">Reference proteome</keyword>
<evidence type="ECO:0000313" key="2">
    <source>
        <dbReference type="Proteomes" id="UP000518752"/>
    </source>
</evidence>
<dbReference type="Gene3D" id="3.80.10.10">
    <property type="entry name" value="Ribonuclease Inhibitor"/>
    <property type="match status" value="1"/>
</dbReference>
<dbReference type="EMBL" id="JAACJN010000490">
    <property type="protein sequence ID" value="KAF5342771.1"/>
    <property type="molecule type" value="Genomic_DNA"/>
</dbReference>
<dbReference type="SUPFAM" id="SSF52047">
    <property type="entry name" value="RNI-like"/>
    <property type="match status" value="1"/>
</dbReference>
<dbReference type="OrthoDB" id="3365698at2759"/>
<reference evidence="1 2" key="1">
    <citation type="journal article" date="2020" name="ISME J.">
        <title>Uncovering the hidden diversity of litter-decomposition mechanisms in mushroom-forming fungi.</title>
        <authorList>
            <person name="Floudas D."/>
            <person name="Bentzer J."/>
            <person name="Ahren D."/>
            <person name="Johansson T."/>
            <person name="Persson P."/>
            <person name="Tunlid A."/>
        </authorList>
    </citation>
    <scope>NUCLEOTIDE SEQUENCE [LARGE SCALE GENOMIC DNA]</scope>
    <source>
        <strain evidence="1 2">CBS 406.79</strain>
    </source>
</reference>
<dbReference type="InterPro" id="IPR032675">
    <property type="entry name" value="LRR_dom_sf"/>
</dbReference>
<dbReference type="Proteomes" id="UP000518752">
    <property type="component" value="Unassembled WGS sequence"/>
</dbReference>
<evidence type="ECO:0008006" key="3">
    <source>
        <dbReference type="Google" id="ProtNLM"/>
    </source>
</evidence>
<proteinExistence type="predicted"/>
<organism evidence="1 2">
    <name type="scientific">Collybiopsis confluens</name>
    <dbReference type="NCBI Taxonomy" id="2823264"/>
    <lineage>
        <taxon>Eukaryota</taxon>
        <taxon>Fungi</taxon>
        <taxon>Dikarya</taxon>
        <taxon>Basidiomycota</taxon>
        <taxon>Agaricomycotina</taxon>
        <taxon>Agaricomycetes</taxon>
        <taxon>Agaricomycetidae</taxon>
        <taxon>Agaricales</taxon>
        <taxon>Marasmiineae</taxon>
        <taxon>Omphalotaceae</taxon>
        <taxon>Collybiopsis</taxon>
    </lineage>
</organism>
<gene>
    <name evidence="1" type="ORF">D9757_015270</name>
</gene>
<name>A0A8H5CJ76_9AGAR</name>
<sequence>MKSQDPFLQLISSGADSEIHLRIPIFIRFNADRRIDLPEWPWIECLKGTFEPSVASASTAMYTNMEEISNLGRSLRPEHPHFPFRLPARSEHFYLNSPTTADSLADASSPSPAHLCSSWHLTTLWARATPFFDTRHFSHVQSMIPAPIQKLPVEVLDHIFAFYCFSQDDGYTLSWWDDTVRVFVSCPPLGLSQVCAFWRTYVPSRPLLWSSWKLSSRAFRLQPGTFQLFLKYLENSGNHPLDFYYVEVDDFWPSKKAEAALDALLDNSVRWRRATLLASEYSAQGFFMRAAARLTLLEPSRSPSGHFPALEYLEIPPYLPWSEGLLDFLPTLQFSPRLKSYYGSSFSWSGHSVNFSQITELSLTSFTGKSIGHLLQPLPTLQSLALGSFQLAEDDEDDTLIQGARYHYSNLSELIVSTRTFYPTAWRFLRLPKLTDLRILGTPAVQFDNYVHLSSMLVDSQCDLQNLKLQFFVPIRQQMLNFIASFPSIVNLTVAFWNFDDINILVEGLVRNEDDGFCLVPDLGSLTLIGRQRVRVRDGLIRVLASRICEMVKSRCDVAMVGTSPVPAAAVVGNTIGSSRAFGFGLRKLCLNLDLDVASQQFLSDFIRTELDLFIESGLEVDTALAV</sequence>
<evidence type="ECO:0000313" key="1">
    <source>
        <dbReference type="EMBL" id="KAF5342771.1"/>
    </source>
</evidence>
<protein>
    <recommendedName>
        <fullName evidence="3">F-box domain-containing protein</fullName>
    </recommendedName>
</protein>
<comment type="caution">
    <text evidence="1">The sequence shown here is derived from an EMBL/GenBank/DDBJ whole genome shotgun (WGS) entry which is preliminary data.</text>
</comment>
<dbReference type="AlphaFoldDB" id="A0A8H5CJ76"/>